<sequence length="274" mass="30548">MDICDEYRGINLDNHMSEAYKNALYDEVSDHYEQHMPPSQYGAVSGRGTDLAIRVELSFIDYCKLHGLSHFILWVDLSKAFDRVIRELVLGIPHDAEWFLQQGGAPEKTIRLLKNLHAKSWITHGDIDSAVSIRLGGKQCCKFGGAAFNGVYSVGLVMLRDELLDVSVIDVTFVDDECLMLSAPAPRVQDERVDVLLTKLTSSIFDMLNFSMNWKPGNTKCSIVYRGARSAEHYRRRRRSPGQSLAVQVPGRDESITVVSECKHLGGVASGTGQ</sequence>
<keyword evidence="2" id="KW-1185">Reference proteome</keyword>
<feature type="non-terminal residue" evidence="1">
    <location>
        <position position="274"/>
    </location>
</feature>
<organism evidence="1 2">
    <name type="scientific">Prorocentrum cordatum</name>
    <dbReference type="NCBI Taxonomy" id="2364126"/>
    <lineage>
        <taxon>Eukaryota</taxon>
        <taxon>Sar</taxon>
        <taxon>Alveolata</taxon>
        <taxon>Dinophyceae</taxon>
        <taxon>Prorocentrales</taxon>
        <taxon>Prorocentraceae</taxon>
        <taxon>Prorocentrum</taxon>
    </lineage>
</organism>
<gene>
    <name evidence="1" type="ORF">PCOR1329_LOCUS45620</name>
</gene>
<comment type="caution">
    <text evidence="1">The sequence shown here is derived from an EMBL/GenBank/DDBJ whole genome shotgun (WGS) entry which is preliminary data.</text>
</comment>
<evidence type="ECO:0000313" key="2">
    <source>
        <dbReference type="Proteomes" id="UP001189429"/>
    </source>
</evidence>
<name>A0ABN9U6E1_9DINO</name>
<evidence type="ECO:0000313" key="1">
    <source>
        <dbReference type="EMBL" id="CAK0854575.1"/>
    </source>
</evidence>
<evidence type="ECO:0008006" key="3">
    <source>
        <dbReference type="Google" id="ProtNLM"/>
    </source>
</evidence>
<reference evidence="1" key="1">
    <citation type="submission" date="2023-10" db="EMBL/GenBank/DDBJ databases">
        <authorList>
            <person name="Chen Y."/>
            <person name="Shah S."/>
            <person name="Dougan E. K."/>
            <person name="Thang M."/>
            <person name="Chan C."/>
        </authorList>
    </citation>
    <scope>NUCLEOTIDE SEQUENCE [LARGE SCALE GENOMIC DNA]</scope>
</reference>
<protein>
    <recommendedName>
        <fullName evidence="3">Reverse transcriptase domain-containing protein</fullName>
    </recommendedName>
</protein>
<dbReference type="Proteomes" id="UP001189429">
    <property type="component" value="Unassembled WGS sequence"/>
</dbReference>
<dbReference type="EMBL" id="CAUYUJ010015487">
    <property type="protein sequence ID" value="CAK0854575.1"/>
    <property type="molecule type" value="Genomic_DNA"/>
</dbReference>
<proteinExistence type="predicted"/>
<accession>A0ABN9U6E1</accession>